<organism evidence="2 3">
    <name type="scientific">Algicella marina</name>
    <dbReference type="NCBI Taxonomy" id="2683284"/>
    <lineage>
        <taxon>Bacteria</taxon>
        <taxon>Pseudomonadati</taxon>
        <taxon>Pseudomonadota</taxon>
        <taxon>Alphaproteobacteria</taxon>
        <taxon>Rhodobacterales</taxon>
        <taxon>Paracoccaceae</taxon>
        <taxon>Algicella</taxon>
    </lineage>
</organism>
<dbReference type="KEGG" id="amaq:GO499_04470"/>
<reference evidence="2 3" key="1">
    <citation type="submission" date="2019-12" db="EMBL/GenBank/DDBJ databases">
        <title>Complete genome sequence of Algicella marina strain 9Alg 56(T) isolated from the red alga Tichocarpus crinitus.</title>
        <authorList>
            <person name="Kim S.-G."/>
            <person name="Nedashkovskaya O.I."/>
        </authorList>
    </citation>
    <scope>NUCLEOTIDE SEQUENCE [LARGE SCALE GENOMIC DNA]</scope>
    <source>
        <strain evidence="2 3">9Alg 56</strain>
    </source>
</reference>
<evidence type="ECO:0000313" key="3">
    <source>
        <dbReference type="Proteomes" id="UP000464495"/>
    </source>
</evidence>
<gene>
    <name evidence="2" type="ORF">GO499_04470</name>
</gene>
<keyword evidence="3" id="KW-1185">Reference proteome</keyword>
<accession>A0A6P1SUX6</accession>
<sequence length="292" mass="31049">MPTYAFDWVDAFTSQPFGGNACVVVHEAADLGIEDRLALVRETSLSECAYIVPSEKADFGARYYLATREIPMAGHPTIATVASLLHRGLVPLKAGRAEFTLEVGAGVLPITVEGDLITMQQSAPLFGAPQDPAEIAAMYGLPTDAILGTPRIVSTGTPFCCTVLRDRPSLDAAKLDVARLEAWRSRQGEQAALMEPFLTVLEGADEGDIFSRLLLAPPMPAEDPFTGSANGCMAAYLWAEGLIDDPVYKADQGHGMGRPGQAHIEVLGPRDAINGIRVGGRGRVLMSGSLDL</sequence>
<protein>
    <submittedName>
        <fullName evidence="2">PhzF family phenazine biosynthesis isomerase</fullName>
    </submittedName>
</protein>
<dbReference type="Gene3D" id="3.10.310.10">
    <property type="entry name" value="Diaminopimelate Epimerase, Chain A, domain 1"/>
    <property type="match status" value="2"/>
</dbReference>
<proteinExistence type="predicted"/>
<dbReference type="Proteomes" id="UP000464495">
    <property type="component" value="Chromosome"/>
</dbReference>
<keyword evidence="2" id="KW-0413">Isomerase</keyword>
<dbReference type="NCBIfam" id="TIGR00654">
    <property type="entry name" value="PhzF_family"/>
    <property type="match status" value="1"/>
</dbReference>
<evidence type="ECO:0000313" key="2">
    <source>
        <dbReference type="EMBL" id="QHQ34494.1"/>
    </source>
</evidence>
<dbReference type="GO" id="GO:0005737">
    <property type="term" value="C:cytoplasm"/>
    <property type="evidence" value="ECO:0007669"/>
    <property type="project" value="TreeGrafter"/>
</dbReference>
<dbReference type="Pfam" id="PF02567">
    <property type="entry name" value="PhzC-PhzF"/>
    <property type="match status" value="1"/>
</dbReference>
<dbReference type="RefSeq" id="WP_161861063.1">
    <property type="nucleotide sequence ID" value="NZ_CP046620.1"/>
</dbReference>
<dbReference type="GO" id="GO:0016853">
    <property type="term" value="F:isomerase activity"/>
    <property type="evidence" value="ECO:0007669"/>
    <property type="project" value="UniProtKB-KW"/>
</dbReference>
<dbReference type="InterPro" id="IPR003719">
    <property type="entry name" value="Phenazine_PhzF-like"/>
</dbReference>
<dbReference type="EMBL" id="CP046620">
    <property type="protein sequence ID" value="QHQ34494.1"/>
    <property type="molecule type" value="Genomic_DNA"/>
</dbReference>
<feature type="active site" evidence="1">
    <location>
        <position position="47"/>
    </location>
</feature>
<dbReference type="PIRSF" id="PIRSF016184">
    <property type="entry name" value="PhzC_PhzF"/>
    <property type="match status" value="1"/>
</dbReference>
<dbReference type="AlphaFoldDB" id="A0A6P1SUX6"/>
<evidence type="ECO:0000256" key="1">
    <source>
        <dbReference type="PIRSR" id="PIRSR016184-1"/>
    </source>
</evidence>
<dbReference type="SUPFAM" id="SSF54506">
    <property type="entry name" value="Diaminopimelate epimerase-like"/>
    <property type="match status" value="1"/>
</dbReference>
<name>A0A6P1SUX6_9RHOB</name>
<dbReference type="PANTHER" id="PTHR13774">
    <property type="entry name" value="PHENAZINE BIOSYNTHESIS PROTEIN"/>
    <property type="match status" value="1"/>
</dbReference>